<dbReference type="OrthoDB" id="5979581at2759"/>
<dbReference type="GO" id="GO:0005524">
    <property type="term" value="F:ATP binding"/>
    <property type="evidence" value="ECO:0007669"/>
    <property type="project" value="UniProtKB-KW"/>
</dbReference>
<dbReference type="STRING" id="767769.A0A1L9UNZ6"/>
<dbReference type="RefSeq" id="XP_067480608.1">
    <property type="nucleotide sequence ID" value="XM_067619763.1"/>
</dbReference>
<protein>
    <recommendedName>
        <fullName evidence="1">non-specific serine/threonine protein kinase</fullName>
        <ecNumber evidence="1">2.7.11.1</ecNumber>
    </recommendedName>
</protein>
<dbReference type="AlphaFoldDB" id="A0A1L9UNZ6"/>
<dbReference type="VEuPathDB" id="FungiDB:ASPBRDRAFT_173998"/>
<dbReference type="GO" id="GO:0050684">
    <property type="term" value="P:regulation of mRNA processing"/>
    <property type="evidence" value="ECO:0007669"/>
    <property type="project" value="TreeGrafter"/>
</dbReference>
<keyword evidence="4" id="KW-0547">Nucleotide-binding</keyword>
<dbReference type="GeneID" id="93572251"/>
<dbReference type="PROSITE" id="PS50011">
    <property type="entry name" value="PROTEIN_KINASE_DOM"/>
    <property type="match status" value="1"/>
</dbReference>
<reference evidence="12" key="1">
    <citation type="journal article" date="2017" name="Genome Biol.">
        <title>Comparative genomics reveals high biological diversity and specific adaptations in the industrially and medically important fungal genus Aspergillus.</title>
        <authorList>
            <person name="de Vries R.P."/>
            <person name="Riley R."/>
            <person name="Wiebenga A."/>
            <person name="Aguilar-Osorio G."/>
            <person name="Amillis S."/>
            <person name="Uchima C.A."/>
            <person name="Anderluh G."/>
            <person name="Asadollahi M."/>
            <person name="Askin M."/>
            <person name="Barry K."/>
            <person name="Battaglia E."/>
            <person name="Bayram O."/>
            <person name="Benocci T."/>
            <person name="Braus-Stromeyer S.A."/>
            <person name="Caldana C."/>
            <person name="Canovas D."/>
            <person name="Cerqueira G.C."/>
            <person name="Chen F."/>
            <person name="Chen W."/>
            <person name="Choi C."/>
            <person name="Clum A."/>
            <person name="Dos Santos R.A."/>
            <person name="Damasio A.R."/>
            <person name="Diallinas G."/>
            <person name="Emri T."/>
            <person name="Fekete E."/>
            <person name="Flipphi M."/>
            <person name="Freyberg S."/>
            <person name="Gallo A."/>
            <person name="Gournas C."/>
            <person name="Habgood R."/>
            <person name="Hainaut M."/>
            <person name="Harispe M.L."/>
            <person name="Henrissat B."/>
            <person name="Hilden K.S."/>
            <person name="Hope R."/>
            <person name="Hossain A."/>
            <person name="Karabika E."/>
            <person name="Karaffa L."/>
            <person name="Karanyi Z."/>
            <person name="Krasevec N."/>
            <person name="Kuo A."/>
            <person name="Kusch H."/>
            <person name="LaButti K."/>
            <person name="Lagendijk E.L."/>
            <person name="Lapidus A."/>
            <person name="Levasseur A."/>
            <person name="Lindquist E."/>
            <person name="Lipzen A."/>
            <person name="Logrieco A.F."/>
            <person name="MacCabe A."/>
            <person name="Maekelae M.R."/>
            <person name="Malavazi I."/>
            <person name="Melin P."/>
            <person name="Meyer V."/>
            <person name="Mielnichuk N."/>
            <person name="Miskei M."/>
            <person name="Molnar A.P."/>
            <person name="Mule G."/>
            <person name="Ngan C.Y."/>
            <person name="Orejas M."/>
            <person name="Orosz E."/>
            <person name="Ouedraogo J.P."/>
            <person name="Overkamp K.M."/>
            <person name="Park H.-S."/>
            <person name="Perrone G."/>
            <person name="Piumi F."/>
            <person name="Punt P.J."/>
            <person name="Ram A.F."/>
            <person name="Ramon A."/>
            <person name="Rauscher S."/>
            <person name="Record E."/>
            <person name="Riano-Pachon D.M."/>
            <person name="Robert V."/>
            <person name="Roehrig J."/>
            <person name="Ruller R."/>
            <person name="Salamov A."/>
            <person name="Salih N.S."/>
            <person name="Samson R.A."/>
            <person name="Sandor E."/>
            <person name="Sanguinetti M."/>
            <person name="Schuetze T."/>
            <person name="Sepcic K."/>
            <person name="Shelest E."/>
            <person name="Sherlock G."/>
            <person name="Sophianopoulou V."/>
            <person name="Squina F.M."/>
            <person name="Sun H."/>
            <person name="Susca A."/>
            <person name="Todd R.B."/>
            <person name="Tsang A."/>
            <person name="Unkles S.E."/>
            <person name="van de Wiele N."/>
            <person name="van Rossen-Uffink D."/>
            <person name="Oliveira J.V."/>
            <person name="Vesth T.C."/>
            <person name="Visser J."/>
            <person name="Yu J.-H."/>
            <person name="Zhou M."/>
            <person name="Andersen M.R."/>
            <person name="Archer D.B."/>
            <person name="Baker S.E."/>
            <person name="Benoit I."/>
            <person name="Brakhage A.A."/>
            <person name="Braus G.H."/>
            <person name="Fischer R."/>
            <person name="Frisvad J.C."/>
            <person name="Goldman G.H."/>
            <person name="Houbraken J."/>
            <person name="Oakley B."/>
            <person name="Pocsi I."/>
            <person name="Scazzocchio C."/>
            <person name="Seiboth B."/>
            <person name="vanKuyk P.A."/>
            <person name="Wortman J."/>
            <person name="Dyer P.S."/>
            <person name="Grigoriev I.V."/>
        </authorList>
    </citation>
    <scope>NUCLEOTIDE SEQUENCE [LARGE SCALE GENOMIC DNA]</scope>
    <source>
        <strain evidence="12">CBS 101740 / IMI 381727 / IBT 21946</strain>
    </source>
</reference>
<evidence type="ECO:0000256" key="8">
    <source>
        <dbReference type="ARBA" id="ARBA00048679"/>
    </source>
</evidence>
<dbReference type="Gene3D" id="3.30.200.20">
    <property type="entry name" value="Phosphorylase Kinase, domain 1"/>
    <property type="match status" value="1"/>
</dbReference>
<evidence type="ECO:0000313" key="11">
    <source>
        <dbReference type="EMBL" id="OJJ73360.1"/>
    </source>
</evidence>
<dbReference type="Proteomes" id="UP000184499">
    <property type="component" value="Unassembled WGS sequence"/>
</dbReference>
<keyword evidence="2" id="KW-0723">Serine/threonine-protein kinase</keyword>
<evidence type="ECO:0000256" key="9">
    <source>
        <dbReference type="SAM" id="MobiDB-lite"/>
    </source>
</evidence>
<comment type="catalytic activity">
    <reaction evidence="7">
        <text>L-threonyl-[protein] + ATP = O-phospho-L-threonyl-[protein] + ADP + H(+)</text>
        <dbReference type="Rhea" id="RHEA:46608"/>
        <dbReference type="Rhea" id="RHEA-COMP:11060"/>
        <dbReference type="Rhea" id="RHEA-COMP:11605"/>
        <dbReference type="ChEBI" id="CHEBI:15378"/>
        <dbReference type="ChEBI" id="CHEBI:30013"/>
        <dbReference type="ChEBI" id="CHEBI:30616"/>
        <dbReference type="ChEBI" id="CHEBI:61977"/>
        <dbReference type="ChEBI" id="CHEBI:456216"/>
        <dbReference type="EC" id="2.7.11.1"/>
    </reaction>
</comment>
<dbReference type="Gene3D" id="1.10.510.10">
    <property type="entry name" value="Transferase(Phosphotransferase) domain 1"/>
    <property type="match status" value="1"/>
</dbReference>
<dbReference type="GO" id="GO:0004674">
    <property type="term" value="F:protein serine/threonine kinase activity"/>
    <property type="evidence" value="ECO:0007669"/>
    <property type="project" value="UniProtKB-KW"/>
</dbReference>
<comment type="catalytic activity">
    <reaction evidence="8">
        <text>L-seryl-[protein] + ATP = O-phospho-L-seryl-[protein] + ADP + H(+)</text>
        <dbReference type="Rhea" id="RHEA:17989"/>
        <dbReference type="Rhea" id="RHEA-COMP:9863"/>
        <dbReference type="Rhea" id="RHEA-COMP:11604"/>
        <dbReference type="ChEBI" id="CHEBI:15378"/>
        <dbReference type="ChEBI" id="CHEBI:29999"/>
        <dbReference type="ChEBI" id="CHEBI:30616"/>
        <dbReference type="ChEBI" id="CHEBI:83421"/>
        <dbReference type="ChEBI" id="CHEBI:456216"/>
        <dbReference type="EC" id="2.7.11.1"/>
    </reaction>
</comment>
<dbReference type="PANTHER" id="PTHR47634:SF9">
    <property type="entry name" value="PROTEIN KINASE DOMAIN-CONTAINING PROTEIN-RELATED"/>
    <property type="match status" value="1"/>
</dbReference>
<evidence type="ECO:0000256" key="5">
    <source>
        <dbReference type="ARBA" id="ARBA00022777"/>
    </source>
</evidence>
<feature type="region of interest" description="Disordered" evidence="9">
    <location>
        <begin position="15"/>
        <end position="44"/>
    </location>
</feature>
<evidence type="ECO:0000256" key="1">
    <source>
        <dbReference type="ARBA" id="ARBA00012513"/>
    </source>
</evidence>
<dbReference type="PROSITE" id="PS00108">
    <property type="entry name" value="PROTEIN_KINASE_ST"/>
    <property type="match status" value="1"/>
</dbReference>
<proteinExistence type="predicted"/>
<evidence type="ECO:0000256" key="6">
    <source>
        <dbReference type="ARBA" id="ARBA00022840"/>
    </source>
</evidence>
<feature type="domain" description="Protein kinase" evidence="10">
    <location>
        <begin position="59"/>
        <end position="422"/>
    </location>
</feature>
<dbReference type="Pfam" id="PF00069">
    <property type="entry name" value="Pkinase"/>
    <property type="match status" value="1"/>
</dbReference>
<evidence type="ECO:0000256" key="3">
    <source>
        <dbReference type="ARBA" id="ARBA00022679"/>
    </source>
</evidence>
<dbReference type="SUPFAM" id="SSF56112">
    <property type="entry name" value="Protein kinase-like (PK-like)"/>
    <property type="match status" value="1"/>
</dbReference>
<keyword evidence="12" id="KW-1185">Reference proteome</keyword>
<organism evidence="11 12">
    <name type="scientific">Aspergillus brasiliensis (strain CBS 101740 / IMI 381727 / IBT 21946)</name>
    <dbReference type="NCBI Taxonomy" id="767769"/>
    <lineage>
        <taxon>Eukaryota</taxon>
        <taxon>Fungi</taxon>
        <taxon>Dikarya</taxon>
        <taxon>Ascomycota</taxon>
        <taxon>Pezizomycotina</taxon>
        <taxon>Eurotiomycetes</taxon>
        <taxon>Eurotiomycetidae</taxon>
        <taxon>Eurotiales</taxon>
        <taxon>Aspergillaceae</taxon>
        <taxon>Aspergillus</taxon>
        <taxon>Aspergillus subgen. Circumdati</taxon>
    </lineage>
</organism>
<gene>
    <name evidence="11" type="ORF">ASPBRDRAFT_173998</name>
</gene>
<name>A0A1L9UNZ6_ASPBC</name>
<keyword evidence="3" id="KW-0808">Transferase</keyword>
<evidence type="ECO:0000256" key="2">
    <source>
        <dbReference type="ARBA" id="ARBA00022527"/>
    </source>
</evidence>
<dbReference type="InterPro" id="IPR008271">
    <property type="entry name" value="Ser/Thr_kinase_AS"/>
</dbReference>
<dbReference type="GO" id="GO:0000245">
    <property type="term" value="P:spliceosomal complex assembly"/>
    <property type="evidence" value="ECO:0007669"/>
    <property type="project" value="TreeGrafter"/>
</dbReference>
<evidence type="ECO:0000256" key="4">
    <source>
        <dbReference type="ARBA" id="ARBA00022741"/>
    </source>
</evidence>
<keyword evidence="5" id="KW-0418">Kinase</keyword>
<sequence>MILFRHHLNNPIRSLYRKPSKPLSSKTISPTGPIEEERSPQYNPRKYYPARIGETIGKFHIISKLGWGANSTAWLAKDTSRWPWQSPRYVTLKITNSGDGEKKAAEDEVKISQHISSLQSDHEGRAYVRLIQDSFQIQGIHRDSHICLVFEPLREPLWLLGRHLGSNGVLPQVLKAFLRVILCGLDFLHSECHIIHTDLKADNFLVGFEDTTVLKDYVRQQELHPAPHVLRNGRPVFESRSDFGPLKRGVGLLRISDFSAAVFGNVTTLHNHDIQPQPFCAPEVLLKAGWSYSADIWNLGTVLWELLADETLFNGLNHGRDGDQRRGYSPEVHIAQMIRLLGPPPSQFLDRCDPCIRDELFSPQGSFRFPELIQSEEFNFSNMTPFLQGEDQRLFIDFVRRMLRWEPVRRSSAKDLYNDPWLSYKP</sequence>
<keyword evidence="6" id="KW-0067">ATP-binding</keyword>
<evidence type="ECO:0000259" key="10">
    <source>
        <dbReference type="PROSITE" id="PS50011"/>
    </source>
</evidence>
<dbReference type="PANTHER" id="PTHR47634">
    <property type="entry name" value="PROTEIN KINASE DOMAIN-CONTAINING PROTEIN-RELATED"/>
    <property type="match status" value="1"/>
</dbReference>
<dbReference type="EMBL" id="KV878682">
    <property type="protein sequence ID" value="OJJ73360.1"/>
    <property type="molecule type" value="Genomic_DNA"/>
</dbReference>
<evidence type="ECO:0000313" key="12">
    <source>
        <dbReference type="Proteomes" id="UP000184499"/>
    </source>
</evidence>
<dbReference type="OMA" id="PQPFCAP"/>
<dbReference type="EC" id="2.7.11.1" evidence="1"/>
<dbReference type="InterPro" id="IPR051334">
    <property type="entry name" value="SRPK"/>
</dbReference>
<accession>A0A1L9UNZ6</accession>
<dbReference type="InterPro" id="IPR000719">
    <property type="entry name" value="Prot_kinase_dom"/>
</dbReference>
<dbReference type="InterPro" id="IPR011009">
    <property type="entry name" value="Kinase-like_dom_sf"/>
</dbReference>
<dbReference type="SMART" id="SM00220">
    <property type="entry name" value="S_TKc"/>
    <property type="match status" value="1"/>
</dbReference>
<dbReference type="GO" id="GO:0005737">
    <property type="term" value="C:cytoplasm"/>
    <property type="evidence" value="ECO:0007669"/>
    <property type="project" value="TreeGrafter"/>
</dbReference>
<dbReference type="GO" id="GO:0005634">
    <property type="term" value="C:nucleus"/>
    <property type="evidence" value="ECO:0007669"/>
    <property type="project" value="TreeGrafter"/>
</dbReference>
<evidence type="ECO:0000256" key="7">
    <source>
        <dbReference type="ARBA" id="ARBA00047899"/>
    </source>
</evidence>